<evidence type="ECO:0000313" key="1">
    <source>
        <dbReference type="EMBL" id="SHE86160.1"/>
    </source>
</evidence>
<dbReference type="InterPro" id="IPR029063">
    <property type="entry name" value="SAM-dependent_MTases_sf"/>
</dbReference>
<keyword evidence="2" id="KW-1185">Reference proteome</keyword>
<proteinExistence type="predicted"/>
<protein>
    <submittedName>
        <fullName evidence="1">tRNA (Mo5U34)-methyltransferase</fullName>
    </submittedName>
</protein>
<dbReference type="AlphaFoldDB" id="A0A1M4WY88"/>
<dbReference type="RefSeq" id="WP_072791595.1">
    <property type="nucleotide sequence ID" value="NZ_FQUL01000031.1"/>
</dbReference>
<dbReference type="EMBL" id="FQUL01000031">
    <property type="protein sequence ID" value="SHE86160.1"/>
    <property type="molecule type" value="Genomic_DNA"/>
</dbReference>
<reference evidence="2" key="1">
    <citation type="submission" date="2016-11" db="EMBL/GenBank/DDBJ databases">
        <authorList>
            <person name="Varghese N."/>
            <person name="Submissions S."/>
        </authorList>
    </citation>
    <scope>NUCLEOTIDE SEQUENCE [LARGE SCALE GENOMIC DNA]</scope>
    <source>
        <strain evidence="2">DSM 19514</strain>
    </source>
</reference>
<dbReference type="OrthoDB" id="9795634at2"/>
<organism evidence="1 2">
    <name type="scientific">Ferrithrix thermotolerans DSM 19514</name>
    <dbReference type="NCBI Taxonomy" id="1121881"/>
    <lineage>
        <taxon>Bacteria</taxon>
        <taxon>Bacillati</taxon>
        <taxon>Actinomycetota</taxon>
        <taxon>Acidimicrobiia</taxon>
        <taxon>Acidimicrobiales</taxon>
        <taxon>Acidimicrobiaceae</taxon>
        <taxon>Ferrithrix</taxon>
    </lineage>
</organism>
<sequence length="262" mass="29161">MDKAKLQARVDEIQWCHSINLGDGIVTPGLSKTKPLSDWELPNLSGKSVLDIGAWDGLNSFLAEQKGASRVVALDHYAWGVDMARRNVYWDECRKNKRFPDYRLDETLFWDASLPGKAGFDLAKEVLGSKVESKVGDFMKLTAEEVGVFDVVFFLGVLYHLRDPLGALEKVRSFTKEVAVIETSAVVVPGHEGESLIRYYPADELEGDFGNYFGPSEEALSSMLKSVGFSRTMTVVGPSKVKTSIFRKSATQIYRLLVHAFV</sequence>
<keyword evidence="1" id="KW-0489">Methyltransferase</keyword>
<gene>
    <name evidence="1" type="ORF">SAMN02745225_01825</name>
</gene>
<dbReference type="Gene3D" id="3.40.50.150">
    <property type="entry name" value="Vaccinia Virus protein VP39"/>
    <property type="match status" value="1"/>
</dbReference>
<dbReference type="GO" id="GO:0032259">
    <property type="term" value="P:methylation"/>
    <property type="evidence" value="ECO:0007669"/>
    <property type="project" value="UniProtKB-KW"/>
</dbReference>
<dbReference type="GO" id="GO:0008168">
    <property type="term" value="F:methyltransferase activity"/>
    <property type="evidence" value="ECO:0007669"/>
    <property type="project" value="UniProtKB-KW"/>
</dbReference>
<name>A0A1M4WY88_9ACTN</name>
<dbReference type="Proteomes" id="UP000184295">
    <property type="component" value="Unassembled WGS sequence"/>
</dbReference>
<dbReference type="Pfam" id="PF13489">
    <property type="entry name" value="Methyltransf_23"/>
    <property type="match status" value="1"/>
</dbReference>
<evidence type="ECO:0000313" key="2">
    <source>
        <dbReference type="Proteomes" id="UP000184295"/>
    </source>
</evidence>
<dbReference type="STRING" id="1121881.SAMN02745225_01825"/>
<dbReference type="SUPFAM" id="SSF53335">
    <property type="entry name" value="S-adenosyl-L-methionine-dependent methyltransferases"/>
    <property type="match status" value="1"/>
</dbReference>
<keyword evidence="1" id="KW-0808">Transferase</keyword>
<accession>A0A1M4WY88</accession>